<evidence type="ECO:0000313" key="1">
    <source>
        <dbReference type="EMBL" id="KAJ4846953.1"/>
    </source>
</evidence>
<sequence length="135" mass="15598">MDGEDCPKVDDDRAKLLFYIGGKFVRNPKLRYSLETPMERKAGVDKIFYNGIIVICGSLGFKNVSKTFYHVPKKTKRKGRVCGYLLDEELVFVESDRDLGPLFDLLCKYNTTTFNIEYGEEKHSYWVLENPVNVV</sequence>
<comment type="caution">
    <text evidence="1">The sequence shown here is derived from an EMBL/GenBank/DDBJ whole genome shotgun (WGS) entry which is preliminary data.</text>
</comment>
<dbReference type="Proteomes" id="UP001141552">
    <property type="component" value="Unassembled WGS sequence"/>
</dbReference>
<gene>
    <name evidence="1" type="ORF">Tsubulata_011102</name>
</gene>
<organism evidence="1 2">
    <name type="scientific">Turnera subulata</name>
    <dbReference type="NCBI Taxonomy" id="218843"/>
    <lineage>
        <taxon>Eukaryota</taxon>
        <taxon>Viridiplantae</taxon>
        <taxon>Streptophyta</taxon>
        <taxon>Embryophyta</taxon>
        <taxon>Tracheophyta</taxon>
        <taxon>Spermatophyta</taxon>
        <taxon>Magnoliopsida</taxon>
        <taxon>eudicotyledons</taxon>
        <taxon>Gunneridae</taxon>
        <taxon>Pentapetalae</taxon>
        <taxon>rosids</taxon>
        <taxon>fabids</taxon>
        <taxon>Malpighiales</taxon>
        <taxon>Passifloraceae</taxon>
        <taxon>Turnera</taxon>
    </lineage>
</organism>
<name>A0A9Q0GC20_9ROSI</name>
<feature type="non-terminal residue" evidence="1">
    <location>
        <position position="135"/>
    </location>
</feature>
<keyword evidence="2" id="KW-1185">Reference proteome</keyword>
<accession>A0A9Q0GC20</accession>
<reference evidence="1" key="2">
    <citation type="journal article" date="2023" name="Plants (Basel)">
        <title>Annotation of the Turnera subulata (Passifloraceae) Draft Genome Reveals the S-Locus Evolved after the Divergence of Turneroideae from Passifloroideae in a Stepwise Manner.</title>
        <authorList>
            <person name="Henning P.M."/>
            <person name="Roalson E.H."/>
            <person name="Mir W."/>
            <person name="McCubbin A.G."/>
            <person name="Shore J.S."/>
        </authorList>
    </citation>
    <scope>NUCLEOTIDE SEQUENCE</scope>
    <source>
        <strain evidence="1">F60SS</strain>
    </source>
</reference>
<evidence type="ECO:0000313" key="2">
    <source>
        <dbReference type="Proteomes" id="UP001141552"/>
    </source>
</evidence>
<dbReference type="EMBL" id="JAKUCV010001307">
    <property type="protein sequence ID" value="KAJ4846953.1"/>
    <property type="molecule type" value="Genomic_DNA"/>
</dbReference>
<dbReference type="AlphaFoldDB" id="A0A9Q0GC20"/>
<protein>
    <submittedName>
        <fullName evidence="1">Uncharacterized protein</fullName>
    </submittedName>
</protein>
<proteinExistence type="predicted"/>
<reference evidence="1" key="1">
    <citation type="submission" date="2022-02" db="EMBL/GenBank/DDBJ databases">
        <authorList>
            <person name="Henning P.M."/>
            <person name="McCubbin A.G."/>
            <person name="Shore J.S."/>
        </authorList>
    </citation>
    <scope>NUCLEOTIDE SEQUENCE</scope>
    <source>
        <strain evidence="1">F60SS</strain>
        <tissue evidence="1">Leaves</tissue>
    </source>
</reference>